<keyword evidence="2" id="KW-1185">Reference proteome</keyword>
<comment type="caution">
    <text evidence="1">The sequence shown here is derived from an EMBL/GenBank/DDBJ whole genome shotgun (WGS) entry which is preliminary data.</text>
</comment>
<accession>A0ACB9PFG1</accession>
<gene>
    <name evidence="1" type="ORF">L6164_007572</name>
</gene>
<evidence type="ECO:0000313" key="2">
    <source>
        <dbReference type="Proteomes" id="UP000828941"/>
    </source>
</evidence>
<evidence type="ECO:0000313" key="1">
    <source>
        <dbReference type="EMBL" id="KAI4346699.1"/>
    </source>
</evidence>
<dbReference type="Proteomes" id="UP000828941">
    <property type="component" value="Chromosome 4"/>
</dbReference>
<protein>
    <submittedName>
        <fullName evidence="1">Uncharacterized protein</fullName>
    </submittedName>
</protein>
<name>A0ACB9PFG1_BAUVA</name>
<reference evidence="1 2" key="1">
    <citation type="journal article" date="2022" name="DNA Res.">
        <title>Chromosomal-level genome assembly of the orchid tree Bauhinia variegata (Leguminosae; Cercidoideae) supports the allotetraploid origin hypothesis of Bauhinia.</title>
        <authorList>
            <person name="Zhong Y."/>
            <person name="Chen Y."/>
            <person name="Zheng D."/>
            <person name="Pang J."/>
            <person name="Liu Y."/>
            <person name="Luo S."/>
            <person name="Meng S."/>
            <person name="Qian L."/>
            <person name="Wei D."/>
            <person name="Dai S."/>
            <person name="Zhou R."/>
        </authorList>
    </citation>
    <scope>NUCLEOTIDE SEQUENCE [LARGE SCALE GENOMIC DNA]</scope>
    <source>
        <strain evidence="1">BV-YZ2020</strain>
    </source>
</reference>
<proteinExistence type="predicted"/>
<organism evidence="1 2">
    <name type="scientific">Bauhinia variegata</name>
    <name type="common">Purple orchid tree</name>
    <name type="synonym">Phanera variegata</name>
    <dbReference type="NCBI Taxonomy" id="167791"/>
    <lineage>
        <taxon>Eukaryota</taxon>
        <taxon>Viridiplantae</taxon>
        <taxon>Streptophyta</taxon>
        <taxon>Embryophyta</taxon>
        <taxon>Tracheophyta</taxon>
        <taxon>Spermatophyta</taxon>
        <taxon>Magnoliopsida</taxon>
        <taxon>eudicotyledons</taxon>
        <taxon>Gunneridae</taxon>
        <taxon>Pentapetalae</taxon>
        <taxon>rosids</taxon>
        <taxon>fabids</taxon>
        <taxon>Fabales</taxon>
        <taxon>Fabaceae</taxon>
        <taxon>Cercidoideae</taxon>
        <taxon>Cercideae</taxon>
        <taxon>Bauhiniinae</taxon>
        <taxon>Bauhinia</taxon>
    </lineage>
</organism>
<dbReference type="EMBL" id="CM039429">
    <property type="protein sequence ID" value="KAI4346699.1"/>
    <property type="molecule type" value="Genomic_DNA"/>
</dbReference>
<sequence>MLPEKRADLILWGGQNLVPYYKDYLVLFNEFGGLKQLVNLSIKLQPVQTQFADDVILNGVEIFKVSDIGTGNLAGLSLEPRQSPPQSLVPPGKPPKRSKTVTVVAIVAGAGSGIIVISFIYFLVFRQTNRDSTSSKNSKWRDVSLVPSKSSKSRGSSLPSDLCRFGHWGWRVW</sequence>